<reference evidence="16 17" key="1">
    <citation type="journal article" date="2018" name="Nat. Ecol. Evol.">
        <title>Shark genomes provide insights into elasmobranch evolution and the origin of vertebrates.</title>
        <authorList>
            <person name="Hara Y"/>
            <person name="Yamaguchi K"/>
            <person name="Onimaru K"/>
            <person name="Kadota M"/>
            <person name="Koyanagi M"/>
            <person name="Keeley SD"/>
            <person name="Tatsumi K"/>
            <person name="Tanaka K"/>
            <person name="Motone F"/>
            <person name="Kageyama Y"/>
            <person name="Nozu R"/>
            <person name="Adachi N"/>
            <person name="Nishimura O"/>
            <person name="Nakagawa R"/>
            <person name="Tanegashima C"/>
            <person name="Kiyatake I"/>
            <person name="Matsumoto R"/>
            <person name="Murakumo K"/>
            <person name="Nishida K"/>
            <person name="Terakita A"/>
            <person name="Kuratani S"/>
            <person name="Sato K"/>
            <person name="Hyodo S Kuraku.S."/>
        </authorList>
    </citation>
    <scope>NUCLEOTIDE SEQUENCE [LARGE SCALE GENOMIC DNA]</scope>
</reference>
<dbReference type="InterPro" id="IPR042456">
    <property type="entry name" value="F11R"/>
</dbReference>
<dbReference type="GO" id="GO:0090557">
    <property type="term" value="P:establishment of endothelial intestinal barrier"/>
    <property type="evidence" value="ECO:0007669"/>
    <property type="project" value="TreeGrafter"/>
</dbReference>
<keyword evidence="3" id="KW-0796">Tight junction</keyword>
<dbReference type="AlphaFoldDB" id="A0A401RPV4"/>
<dbReference type="GO" id="GO:0090559">
    <property type="term" value="P:regulation of membrane permeability"/>
    <property type="evidence" value="ECO:0007669"/>
    <property type="project" value="TreeGrafter"/>
</dbReference>
<evidence type="ECO:0000256" key="1">
    <source>
        <dbReference type="ARBA" id="ARBA00004251"/>
    </source>
</evidence>
<dbReference type="EMBL" id="BEZZ01003700">
    <property type="protein sequence ID" value="GCC20231.1"/>
    <property type="molecule type" value="Genomic_DNA"/>
</dbReference>
<dbReference type="Proteomes" id="UP000287033">
    <property type="component" value="Unassembled WGS sequence"/>
</dbReference>
<evidence type="ECO:0000256" key="9">
    <source>
        <dbReference type="ARBA" id="ARBA00022949"/>
    </source>
</evidence>
<dbReference type="SUPFAM" id="SSF48726">
    <property type="entry name" value="Immunoglobulin"/>
    <property type="match status" value="1"/>
</dbReference>
<evidence type="ECO:0000313" key="17">
    <source>
        <dbReference type="Proteomes" id="UP000287033"/>
    </source>
</evidence>
<dbReference type="GO" id="GO:0005886">
    <property type="term" value="C:plasma membrane"/>
    <property type="evidence" value="ECO:0007669"/>
    <property type="project" value="UniProtKB-SubCell"/>
</dbReference>
<evidence type="ECO:0000256" key="13">
    <source>
        <dbReference type="ARBA" id="ARBA00023180"/>
    </source>
</evidence>
<accession>A0A401RPV4</accession>
<keyword evidence="17" id="KW-1185">Reference proteome</keyword>
<protein>
    <recommendedName>
        <fullName evidence="15">Ig-like domain-containing protein</fullName>
    </recommendedName>
</protein>
<keyword evidence="7" id="KW-0732">Signal</keyword>
<dbReference type="InterPro" id="IPR013783">
    <property type="entry name" value="Ig-like_fold"/>
</dbReference>
<keyword evidence="13" id="KW-0325">Glycoprotein</keyword>
<evidence type="ECO:0000256" key="6">
    <source>
        <dbReference type="ARBA" id="ARBA00022692"/>
    </source>
</evidence>
<keyword evidence="14" id="KW-0393">Immunoglobulin domain</keyword>
<dbReference type="STRING" id="137246.A0A401RPV4"/>
<dbReference type="InterPro" id="IPR003599">
    <property type="entry name" value="Ig_sub"/>
</dbReference>
<comment type="caution">
    <text evidence="16">The sequence shown here is derived from an EMBL/GenBank/DDBJ whole genome shotgun (WGS) entry which is preliminary data.</text>
</comment>
<proteinExistence type="predicted"/>
<evidence type="ECO:0000256" key="2">
    <source>
        <dbReference type="ARBA" id="ARBA00004435"/>
    </source>
</evidence>
<dbReference type="GO" id="GO:0050892">
    <property type="term" value="P:intestinal absorption"/>
    <property type="evidence" value="ECO:0007669"/>
    <property type="project" value="TreeGrafter"/>
</dbReference>
<name>A0A401RPV4_CHIPU</name>
<keyword evidence="8" id="KW-0677">Repeat</keyword>
<evidence type="ECO:0000256" key="11">
    <source>
        <dbReference type="ARBA" id="ARBA00023136"/>
    </source>
</evidence>
<keyword evidence="9" id="KW-0965">Cell junction</keyword>
<keyword evidence="10" id="KW-1133">Transmembrane helix</keyword>
<gene>
    <name evidence="16" type="ORF">chiPu_0021322</name>
</gene>
<dbReference type="PANTHER" id="PTHR45113:SF1">
    <property type="entry name" value="JUNCTIONAL ADHESION MOLECULE A"/>
    <property type="match status" value="1"/>
</dbReference>
<evidence type="ECO:0000256" key="12">
    <source>
        <dbReference type="ARBA" id="ARBA00023157"/>
    </source>
</evidence>
<dbReference type="InterPro" id="IPR007110">
    <property type="entry name" value="Ig-like_dom"/>
</dbReference>
<evidence type="ECO:0000256" key="4">
    <source>
        <dbReference type="ARBA" id="ARBA00022475"/>
    </source>
</evidence>
<evidence type="ECO:0000259" key="15">
    <source>
        <dbReference type="PROSITE" id="PS50835"/>
    </source>
</evidence>
<evidence type="ECO:0000313" key="16">
    <source>
        <dbReference type="EMBL" id="GCC20231.1"/>
    </source>
</evidence>
<keyword evidence="4" id="KW-1003">Cell membrane</keyword>
<sequence length="130" mass="14715">MTPTSQVQVPSGSYADLTCLYNPVFGASPSVEWTFIDRSFGVNPVIRQGQLSRYYEGRVVQLKKGLRFFRVFPYDSGTYRCAVRSQDGKHHGEVTVDLDVQGPNRPFSAIADNPKVNVWSRMRKFSCECL</sequence>
<dbReference type="GO" id="GO:0005923">
    <property type="term" value="C:bicellular tight junction"/>
    <property type="evidence" value="ECO:0007669"/>
    <property type="project" value="UniProtKB-SubCell"/>
</dbReference>
<organism evidence="16 17">
    <name type="scientific">Chiloscyllium punctatum</name>
    <name type="common">Brownbanded bambooshark</name>
    <name type="synonym">Hemiscyllium punctatum</name>
    <dbReference type="NCBI Taxonomy" id="137246"/>
    <lineage>
        <taxon>Eukaryota</taxon>
        <taxon>Metazoa</taxon>
        <taxon>Chordata</taxon>
        <taxon>Craniata</taxon>
        <taxon>Vertebrata</taxon>
        <taxon>Chondrichthyes</taxon>
        <taxon>Elasmobranchii</taxon>
        <taxon>Galeomorphii</taxon>
        <taxon>Galeoidea</taxon>
        <taxon>Orectolobiformes</taxon>
        <taxon>Hemiscylliidae</taxon>
        <taxon>Chiloscyllium</taxon>
    </lineage>
</organism>
<evidence type="ECO:0000256" key="14">
    <source>
        <dbReference type="ARBA" id="ARBA00023319"/>
    </source>
</evidence>
<keyword evidence="5" id="KW-0597">Phosphoprotein</keyword>
<keyword evidence="12" id="KW-1015">Disulfide bond</keyword>
<evidence type="ECO:0000256" key="8">
    <source>
        <dbReference type="ARBA" id="ARBA00022737"/>
    </source>
</evidence>
<dbReference type="SMART" id="SM00409">
    <property type="entry name" value="IG"/>
    <property type="match status" value="1"/>
</dbReference>
<evidence type="ECO:0000256" key="3">
    <source>
        <dbReference type="ARBA" id="ARBA00022427"/>
    </source>
</evidence>
<keyword evidence="11" id="KW-0472">Membrane</keyword>
<dbReference type="PANTHER" id="PTHR45113">
    <property type="entry name" value="JUNCTIONAL ADHESION MOLECULE A"/>
    <property type="match status" value="1"/>
</dbReference>
<evidence type="ECO:0000256" key="5">
    <source>
        <dbReference type="ARBA" id="ARBA00022553"/>
    </source>
</evidence>
<dbReference type="InterPro" id="IPR036179">
    <property type="entry name" value="Ig-like_dom_sf"/>
</dbReference>
<dbReference type="PROSITE" id="PS50835">
    <property type="entry name" value="IG_LIKE"/>
    <property type="match status" value="1"/>
</dbReference>
<feature type="domain" description="Ig-like" evidence="15">
    <location>
        <begin position="1"/>
        <end position="97"/>
    </location>
</feature>
<dbReference type="Gene3D" id="2.60.40.10">
    <property type="entry name" value="Immunoglobulins"/>
    <property type="match status" value="1"/>
</dbReference>
<keyword evidence="6" id="KW-0812">Transmembrane</keyword>
<evidence type="ECO:0000256" key="7">
    <source>
        <dbReference type="ARBA" id="ARBA00022729"/>
    </source>
</evidence>
<evidence type="ECO:0000256" key="10">
    <source>
        <dbReference type="ARBA" id="ARBA00022989"/>
    </source>
</evidence>
<comment type="subcellular location">
    <subcellularLocation>
        <location evidence="2">Cell junction</location>
        <location evidence="2">Tight junction</location>
    </subcellularLocation>
    <subcellularLocation>
        <location evidence="1">Cell membrane</location>
        <topology evidence="1">Single-pass type I membrane protein</topology>
    </subcellularLocation>
</comment>
<dbReference type="GO" id="GO:0007155">
    <property type="term" value="P:cell adhesion"/>
    <property type="evidence" value="ECO:0007669"/>
    <property type="project" value="InterPro"/>
</dbReference>